<organism evidence="1 2">
    <name type="scientific">Eumeta variegata</name>
    <name type="common">Bagworm moth</name>
    <name type="synonym">Eumeta japonica</name>
    <dbReference type="NCBI Taxonomy" id="151549"/>
    <lineage>
        <taxon>Eukaryota</taxon>
        <taxon>Metazoa</taxon>
        <taxon>Ecdysozoa</taxon>
        <taxon>Arthropoda</taxon>
        <taxon>Hexapoda</taxon>
        <taxon>Insecta</taxon>
        <taxon>Pterygota</taxon>
        <taxon>Neoptera</taxon>
        <taxon>Endopterygota</taxon>
        <taxon>Lepidoptera</taxon>
        <taxon>Glossata</taxon>
        <taxon>Ditrysia</taxon>
        <taxon>Tineoidea</taxon>
        <taxon>Psychidae</taxon>
        <taxon>Oiketicinae</taxon>
        <taxon>Eumeta</taxon>
    </lineage>
</organism>
<keyword evidence="2" id="KW-1185">Reference proteome</keyword>
<dbReference type="Proteomes" id="UP000299102">
    <property type="component" value="Unassembled WGS sequence"/>
</dbReference>
<dbReference type="EMBL" id="BGZK01001693">
    <property type="protein sequence ID" value="GBP84671.1"/>
    <property type="molecule type" value="Genomic_DNA"/>
</dbReference>
<evidence type="ECO:0000313" key="1">
    <source>
        <dbReference type="EMBL" id="GBP84671.1"/>
    </source>
</evidence>
<dbReference type="AlphaFoldDB" id="A0A4C1Z775"/>
<accession>A0A4C1Z775</accession>
<dbReference type="OrthoDB" id="68076at2759"/>
<protein>
    <submittedName>
        <fullName evidence="1">Uncharacterized protein</fullName>
    </submittedName>
</protein>
<sequence length="187" mass="20695">MSDPKRATLITVGAPKSVKNNVSRTVRLHISLEESNESKYPELNYKELVIAEETFRHALHRTHAKAGTRWPRASRLIVSPVSGEKNEWIPSSFLMKFDGLASISINSCPLLGVLASMHAAVISIVRLCARVSVCAVCRGRARRHGRRRRLPGPRGLFIFADTSSPRRSVCRIDCSVFSVYIAPGESA</sequence>
<proteinExistence type="predicted"/>
<reference evidence="1 2" key="1">
    <citation type="journal article" date="2019" name="Commun. Biol.">
        <title>The bagworm genome reveals a unique fibroin gene that provides high tensile strength.</title>
        <authorList>
            <person name="Kono N."/>
            <person name="Nakamura H."/>
            <person name="Ohtoshi R."/>
            <person name="Tomita M."/>
            <person name="Numata K."/>
            <person name="Arakawa K."/>
        </authorList>
    </citation>
    <scope>NUCLEOTIDE SEQUENCE [LARGE SCALE GENOMIC DNA]</scope>
</reference>
<evidence type="ECO:0000313" key="2">
    <source>
        <dbReference type="Proteomes" id="UP000299102"/>
    </source>
</evidence>
<gene>
    <name evidence="1" type="ORF">EVAR_60269_1</name>
</gene>
<name>A0A4C1Z775_EUMVA</name>
<comment type="caution">
    <text evidence="1">The sequence shown here is derived from an EMBL/GenBank/DDBJ whole genome shotgun (WGS) entry which is preliminary data.</text>
</comment>